<dbReference type="PANTHER" id="PTHR35861:SF1">
    <property type="entry name" value="PHAGE TAIL SHEATH PROTEIN"/>
    <property type="match status" value="1"/>
</dbReference>
<dbReference type="STRING" id="444597.BST26_15750"/>
<gene>
    <name evidence="2" type="ORF">BST26_15750</name>
</gene>
<accession>A0A1X0D4X3</accession>
<comment type="similarity">
    <text evidence="1">Belongs to the myoviridae tail sheath protein family.</text>
</comment>
<dbReference type="Pfam" id="PF04984">
    <property type="entry name" value="Phage_sheath_1"/>
    <property type="match status" value="1"/>
</dbReference>
<dbReference type="Proteomes" id="UP000192801">
    <property type="component" value="Unassembled WGS sequence"/>
</dbReference>
<dbReference type="InterPro" id="IPR020287">
    <property type="entry name" value="Tail_sheath_C"/>
</dbReference>
<name>A0A1X0D4X3_9MYCO</name>
<dbReference type="EMBL" id="MVHS01000043">
    <property type="protein sequence ID" value="ORA67388.1"/>
    <property type="molecule type" value="Genomic_DNA"/>
</dbReference>
<keyword evidence="3" id="KW-1185">Reference proteome</keyword>
<proteinExistence type="inferred from homology"/>
<sequence>MVMLDKGPGVYVEELSSGVRTISGVATSITAFLGRAQRGPVGEPVMVNSFTEFERTFGGLWLESHLGYSVRDFFAMGGGKAIIVRIHHPKSTNDDGRAKLTFGSDKEQLVLSAASAGLWGSKLVATRDRKVPKPSDNPTRFNLTVTGAGRTETFLNVSRAPNEPRCVKQVLENESKLVRVSGALPTNASGLNDVEKATVTGGNDGEKITNDDVTAGLSTLDRVDLFNMLVIPPYLGDGDVGLREVDGTVLTTAIKLATKRRAVVIMDSPQGWTDTDTVTAKLTTDTPFVDRSDNAVTYFPRICQPDPLRDGAIGTFAPSGAIAGIIAATDAQRGVWKSPAGVDAKLAGVSGLSVTLTDDNIGTLNSSGVNCLRRSPGTGGHVVWGARTINGADAIGSEWKYLAVRRTSLFLQESLRRGLQWVVFEPNDEPLWSQIRLNVGSFMNTLFRQGAFKGSSPREAYQVKCDSDTTTQDDIDRGVVNILVRFAPLKPAEFVVLQLQQLAGQTSV</sequence>
<dbReference type="InterPro" id="IPR052042">
    <property type="entry name" value="Tail_sheath_structural"/>
</dbReference>
<dbReference type="PANTHER" id="PTHR35861">
    <property type="match status" value="1"/>
</dbReference>
<evidence type="ECO:0000313" key="3">
    <source>
        <dbReference type="Proteomes" id="UP000192801"/>
    </source>
</evidence>
<reference evidence="2 3" key="1">
    <citation type="submission" date="2016-12" db="EMBL/GenBank/DDBJ databases">
        <title>The new phylogeny of genus Mycobacterium.</title>
        <authorList>
            <person name="Tortoli E."/>
            <person name="Trovato A."/>
            <person name="Cirillo D.M."/>
        </authorList>
    </citation>
    <scope>NUCLEOTIDE SEQUENCE [LARGE SCALE GENOMIC DNA]</scope>
    <source>
        <strain evidence="2 3">DSM 45130</strain>
    </source>
</reference>
<evidence type="ECO:0000313" key="2">
    <source>
        <dbReference type="EMBL" id="ORA67388.1"/>
    </source>
</evidence>
<evidence type="ECO:0000256" key="1">
    <source>
        <dbReference type="ARBA" id="ARBA00008005"/>
    </source>
</evidence>
<dbReference type="InterPro" id="IPR035089">
    <property type="entry name" value="Phage_sheath_subtilisin"/>
</dbReference>
<comment type="caution">
    <text evidence="2">The sequence shown here is derived from an EMBL/GenBank/DDBJ whole genome shotgun (WGS) entry which is preliminary data.</text>
</comment>
<organism evidence="2 3">
    <name type="scientific">Mycolicibacterium insubricum</name>
    <dbReference type="NCBI Taxonomy" id="444597"/>
    <lineage>
        <taxon>Bacteria</taxon>
        <taxon>Bacillati</taxon>
        <taxon>Actinomycetota</taxon>
        <taxon>Actinomycetes</taxon>
        <taxon>Mycobacteriales</taxon>
        <taxon>Mycobacteriaceae</taxon>
        <taxon>Mycolicibacterium</taxon>
    </lineage>
</organism>
<protein>
    <submittedName>
        <fullName evidence="2">Uncharacterized protein</fullName>
    </submittedName>
</protein>
<dbReference type="Gene3D" id="3.40.50.11780">
    <property type="match status" value="2"/>
</dbReference>
<dbReference type="AlphaFoldDB" id="A0A1X0D4X3"/>
<dbReference type="Pfam" id="PF17482">
    <property type="entry name" value="Phage_sheath_1C"/>
    <property type="match status" value="1"/>
</dbReference>
<dbReference type="OrthoDB" id="9767864at2"/>